<name>A0A192D4T9_9SPHN</name>
<keyword evidence="3" id="KW-1185">Reference proteome</keyword>
<dbReference type="Gene3D" id="3.40.630.30">
    <property type="match status" value="1"/>
</dbReference>
<dbReference type="InterPro" id="IPR016181">
    <property type="entry name" value="Acyl_CoA_acyltransferase"/>
</dbReference>
<dbReference type="OrthoDB" id="7617982at2"/>
<dbReference type="GO" id="GO:0016747">
    <property type="term" value="F:acyltransferase activity, transferring groups other than amino-acyl groups"/>
    <property type="evidence" value="ECO:0007669"/>
    <property type="project" value="InterPro"/>
</dbReference>
<dbReference type="EMBL" id="CP016033">
    <property type="protein sequence ID" value="ANK13095.1"/>
    <property type="molecule type" value="Genomic_DNA"/>
</dbReference>
<dbReference type="SUPFAM" id="SSF55729">
    <property type="entry name" value="Acyl-CoA N-acyltransferases (Nat)"/>
    <property type="match status" value="1"/>
</dbReference>
<dbReference type="STRING" id="1112.A9D12_09220"/>
<dbReference type="Pfam" id="PF00583">
    <property type="entry name" value="Acetyltransf_1"/>
    <property type="match status" value="1"/>
</dbReference>
<evidence type="ECO:0000313" key="3">
    <source>
        <dbReference type="Proteomes" id="UP000078263"/>
    </source>
</evidence>
<reference evidence="2 3" key="1">
    <citation type="submission" date="2016-05" db="EMBL/GenBank/DDBJ databases">
        <title>Compelete Genome Sequence of Bacteriochlorophyll-Synthesizing Bacterium Porphyrobacter neustonensis DSM 9434.</title>
        <authorList>
            <person name="Shi X.-L."/>
            <person name="Wu Y.-H."/>
            <person name="Cheng H."/>
            <person name="Xu L."/>
            <person name="Zhang X.-Q."/>
            <person name="Wang C.-S."/>
            <person name="Xu X.-W."/>
        </authorList>
    </citation>
    <scope>NUCLEOTIDE SEQUENCE [LARGE SCALE GENOMIC DNA]</scope>
    <source>
        <strain evidence="2 3">DSM 9434</strain>
    </source>
</reference>
<dbReference type="AlphaFoldDB" id="A0A192D4T9"/>
<evidence type="ECO:0000259" key="1">
    <source>
        <dbReference type="PROSITE" id="PS51186"/>
    </source>
</evidence>
<dbReference type="InterPro" id="IPR000182">
    <property type="entry name" value="GNAT_dom"/>
</dbReference>
<dbReference type="RefSeq" id="WP_068351098.1">
    <property type="nucleotide sequence ID" value="NZ_CP016033.1"/>
</dbReference>
<evidence type="ECO:0000313" key="2">
    <source>
        <dbReference type="EMBL" id="ANK13095.1"/>
    </source>
</evidence>
<feature type="domain" description="N-acetyltransferase" evidence="1">
    <location>
        <begin position="13"/>
        <end position="168"/>
    </location>
</feature>
<dbReference type="Proteomes" id="UP000078263">
    <property type="component" value="Chromosome"/>
</dbReference>
<sequence length="202" mass="21892">MTIHTHLNDGIPVCIRRVRREDETRLRDGIARLSPQSRYLRFFSGMREAPPQVVRTLVSPDGHDHIAWGALRSDLADTPALGVVHAFRDRDDPDAAEFSVAVVDEYHGRGLARLLTAVLLMDCAREGYERFTVHVLPENRPALALARSLGAAGVGYDAGISVMEIDIASALVALRAEDDVPGLAAVFDQFADEPLGDGPSAG</sequence>
<gene>
    <name evidence="2" type="ORF">A9D12_09220</name>
</gene>
<organism evidence="2 3">
    <name type="scientific">Erythrobacter neustonensis</name>
    <dbReference type="NCBI Taxonomy" id="1112"/>
    <lineage>
        <taxon>Bacteria</taxon>
        <taxon>Pseudomonadati</taxon>
        <taxon>Pseudomonadota</taxon>
        <taxon>Alphaproteobacteria</taxon>
        <taxon>Sphingomonadales</taxon>
        <taxon>Erythrobacteraceae</taxon>
        <taxon>Erythrobacter/Porphyrobacter group</taxon>
        <taxon>Erythrobacter</taxon>
    </lineage>
</organism>
<dbReference type="CDD" id="cd04301">
    <property type="entry name" value="NAT_SF"/>
    <property type="match status" value="1"/>
</dbReference>
<dbReference type="KEGG" id="pns:A9D12_09220"/>
<protein>
    <recommendedName>
        <fullName evidence="1">N-acetyltransferase domain-containing protein</fullName>
    </recommendedName>
</protein>
<dbReference type="PROSITE" id="PS51186">
    <property type="entry name" value="GNAT"/>
    <property type="match status" value="1"/>
</dbReference>
<accession>A0A192D4T9</accession>
<proteinExistence type="predicted"/>